<keyword evidence="3" id="KW-0597">Phosphoprotein</keyword>
<evidence type="ECO:0000256" key="11">
    <source>
        <dbReference type="ARBA" id="ARBA00023026"/>
    </source>
</evidence>
<keyword evidence="16" id="KW-1185">Reference proteome</keyword>
<dbReference type="PROSITE" id="PS50112">
    <property type="entry name" value="PAS"/>
    <property type="match status" value="2"/>
</dbReference>
<evidence type="ECO:0000256" key="3">
    <source>
        <dbReference type="ARBA" id="ARBA00022553"/>
    </source>
</evidence>
<evidence type="ECO:0000313" key="14">
    <source>
        <dbReference type="EMBL" id="MWC42305.1"/>
    </source>
</evidence>
<dbReference type="Proteomes" id="UP000323502">
    <property type="component" value="Unassembled WGS sequence"/>
</dbReference>
<keyword evidence="6" id="KW-0808">Transferase</keyword>
<evidence type="ECO:0000256" key="1">
    <source>
        <dbReference type="ARBA" id="ARBA00000085"/>
    </source>
</evidence>
<evidence type="ECO:0000256" key="10">
    <source>
        <dbReference type="ARBA" id="ARBA00022840"/>
    </source>
</evidence>
<dbReference type="GO" id="GO:0006355">
    <property type="term" value="P:regulation of DNA-templated transcription"/>
    <property type="evidence" value="ECO:0007669"/>
    <property type="project" value="InterPro"/>
</dbReference>
<keyword evidence="8" id="KW-0547">Nucleotide-binding</keyword>
<evidence type="ECO:0000259" key="13">
    <source>
        <dbReference type="PROSITE" id="PS50113"/>
    </source>
</evidence>
<dbReference type="InterPro" id="IPR011102">
    <property type="entry name" value="Sig_transdc_His_kinase_HWE"/>
</dbReference>
<keyword evidence="9" id="KW-0418">Kinase</keyword>
<dbReference type="Pfam" id="PF07536">
    <property type="entry name" value="HWE_HK"/>
    <property type="match status" value="1"/>
</dbReference>
<dbReference type="InterPro" id="IPR013767">
    <property type="entry name" value="PAS_fold"/>
</dbReference>
<keyword evidence="7" id="KW-0677">Repeat</keyword>
<evidence type="ECO:0000313" key="16">
    <source>
        <dbReference type="Proteomes" id="UP000323502"/>
    </source>
</evidence>
<dbReference type="PANTHER" id="PTHR41523:SF8">
    <property type="entry name" value="ETHYLENE RESPONSE SENSOR PROTEIN"/>
    <property type="match status" value="1"/>
</dbReference>
<evidence type="ECO:0000313" key="15">
    <source>
        <dbReference type="EMBL" id="SDF60685.1"/>
    </source>
</evidence>
<dbReference type="InterPro" id="IPR036890">
    <property type="entry name" value="HATPase_C_sf"/>
</dbReference>
<dbReference type="Proteomes" id="UP000436801">
    <property type="component" value="Unassembled WGS sequence"/>
</dbReference>
<comment type="catalytic activity">
    <reaction evidence="1">
        <text>ATP + protein L-histidine = ADP + protein N-phospho-L-histidine.</text>
        <dbReference type="EC" id="2.7.13.3"/>
    </reaction>
</comment>
<keyword evidence="10" id="KW-0067">ATP-binding</keyword>
<evidence type="ECO:0000256" key="7">
    <source>
        <dbReference type="ARBA" id="ARBA00022737"/>
    </source>
</evidence>
<evidence type="ECO:0000256" key="5">
    <source>
        <dbReference type="ARBA" id="ARBA00022643"/>
    </source>
</evidence>
<dbReference type="Gene3D" id="3.30.565.10">
    <property type="entry name" value="Histidine kinase-like ATPase, C-terminal domain"/>
    <property type="match status" value="1"/>
</dbReference>
<accession>A0A1G7MG60</accession>
<feature type="domain" description="PAC" evidence="13">
    <location>
        <begin position="237"/>
        <end position="290"/>
    </location>
</feature>
<proteinExistence type="predicted"/>
<dbReference type="Pfam" id="PF08448">
    <property type="entry name" value="PAS_4"/>
    <property type="match status" value="1"/>
</dbReference>
<dbReference type="RefSeq" id="WP_160146776.1">
    <property type="nucleotide sequence ID" value="NZ_FNBI01000004.1"/>
</dbReference>
<dbReference type="Gene3D" id="3.30.450.20">
    <property type="entry name" value="PAS domain"/>
    <property type="match status" value="2"/>
</dbReference>
<evidence type="ECO:0000259" key="12">
    <source>
        <dbReference type="PROSITE" id="PS50112"/>
    </source>
</evidence>
<reference evidence="15 16" key="1">
    <citation type="submission" date="2016-10" db="EMBL/GenBank/DDBJ databases">
        <authorList>
            <person name="Varghese N."/>
            <person name="Submissions S."/>
        </authorList>
    </citation>
    <scope>NUCLEOTIDE SEQUENCE [LARGE SCALE GENOMIC DNA]</scope>
    <source>
        <strain evidence="15 16">S7-754</strain>
    </source>
</reference>
<dbReference type="GO" id="GO:0004673">
    <property type="term" value="F:protein histidine kinase activity"/>
    <property type="evidence" value="ECO:0007669"/>
    <property type="project" value="UniProtKB-EC"/>
</dbReference>
<dbReference type="InterPro" id="IPR035965">
    <property type="entry name" value="PAS-like_dom_sf"/>
</dbReference>
<dbReference type="AlphaFoldDB" id="A0A1G7MG60"/>
<evidence type="ECO:0000256" key="8">
    <source>
        <dbReference type="ARBA" id="ARBA00022741"/>
    </source>
</evidence>
<keyword evidence="4" id="KW-0285">Flavoprotein</keyword>
<dbReference type="InterPro" id="IPR013656">
    <property type="entry name" value="PAS_4"/>
</dbReference>
<dbReference type="Pfam" id="PF00989">
    <property type="entry name" value="PAS"/>
    <property type="match status" value="1"/>
</dbReference>
<sequence length="496" mass="55317">MSGVDGERWLRVTAVPMMAGDTVTGGVAVLQDVTQERSAQIALQILAARNREILESISDAFYAVDAQWRLTYINRKAEEIWGRSRRDLLGLNLWEAFPATFEPQAHDAHLRAAETREVVRMETGSAIRGHWIDLTIYPAADGLSVYFRDISERKTAEDRLRESEERHRAILDSVLDYAIFTTDGEGRIETWPRGAEAVFGWSAAEAVGRHAAITFVPEDRDAGVPDAELAEARDTGFAANVRWHRRKDGRRVFIEGSTRPLRGDGAEPLGYLKVGQDVTQRRQWEGRQTVLVAELQHRTRNLIAVVRSMADKTMRRAADLGDFREKFRDRLEALARVQGLLSRLDEHDRVTFDELVRTELTALGVPDAGPERVVLDGPAGIRLRSGTVQTLAMALHELATNAAKYGALHQPEGQLVLSWRFEANGEGDRPWLHIDWREHGVVMPDPGTAPHGSGQGRELIERALPYQLKARTSYALEEDGVRCTISIAVSATVADG</sequence>
<dbReference type="PROSITE" id="PS50113">
    <property type="entry name" value="PAC"/>
    <property type="match status" value="1"/>
</dbReference>
<feature type="domain" description="PAS" evidence="12">
    <location>
        <begin position="46"/>
        <end position="122"/>
    </location>
</feature>
<evidence type="ECO:0000256" key="9">
    <source>
        <dbReference type="ARBA" id="ARBA00022777"/>
    </source>
</evidence>
<dbReference type="CDD" id="cd00130">
    <property type="entry name" value="PAS"/>
    <property type="match status" value="2"/>
</dbReference>
<evidence type="ECO:0000256" key="2">
    <source>
        <dbReference type="ARBA" id="ARBA00012438"/>
    </source>
</evidence>
<dbReference type="SMART" id="SM00091">
    <property type="entry name" value="PAS"/>
    <property type="match status" value="2"/>
</dbReference>
<evidence type="ECO:0000256" key="4">
    <source>
        <dbReference type="ARBA" id="ARBA00022630"/>
    </source>
</evidence>
<name>A0A1G7MG60_9SPHN</name>
<dbReference type="OrthoDB" id="9760752at2"/>
<dbReference type="InterPro" id="IPR000700">
    <property type="entry name" value="PAS-assoc_C"/>
</dbReference>
<dbReference type="GO" id="GO:0005524">
    <property type="term" value="F:ATP binding"/>
    <property type="evidence" value="ECO:0007669"/>
    <property type="project" value="UniProtKB-KW"/>
</dbReference>
<feature type="domain" description="PAS" evidence="12">
    <location>
        <begin position="163"/>
        <end position="236"/>
    </location>
</feature>
<evidence type="ECO:0000256" key="6">
    <source>
        <dbReference type="ARBA" id="ARBA00022679"/>
    </source>
</evidence>
<dbReference type="NCBIfam" id="TIGR00229">
    <property type="entry name" value="sensory_box"/>
    <property type="match status" value="2"/>
</dbReference>
<protein>
    <recommendedName>
        <fullName evidence="2">histidine kinase</fullName>
        <ecNumber evidence="2">2.7.13.3</ecNumber>
    </recommendedName>
</protein>
<evidence type="ECO:0000313" key="17">
    <source>
        <dbReference type="Proteomes" id="UP000436801"/>
    </source>
</evidence>
<keyword evidence="11" id="KW-0843">Virulence</keyword>
<dbReference type="EMBL" id="WSUT01000001">
    <property type="protein sequence ID" value="MWC42305.1"/>
    <property type="molecule type" value="Genomic_DNA"/>
</dbReference>
<organism evidence="15 16">
    <name type="scientific">Sphingomonas carotinifaciens</name>
    <dbReference type="NCBI Taxonomy" id="1166323"/>
    <lineage>
        <taxon>Bacteria</taxon>
        <taxon>Pseudomonadati</taxon>
        <taxon>Pseudomonadota</taxon>
        <taxon>Alphaproteobacteria</taxon>
        <taxon>Sphingomonadales</taxon>
        <taxon>Sphingomonadaceae</taxon>
        <taxon>Sphingomonas</taxon>
    </lineage>
</organism>
<keyword evidence="5" id="KW-0288">FMN</keyword>
<dbReference type="EMBL" id="FNBI01000004">
    <property type="protein sequence ID" value="SDF60685.1"/>
    <property type="molecule type" value="Genomic_DNA"/>
</dbReference>
<dbReference type="EC" id="2.7.13.3" evidence="2"/>
<gene>
    <name evidence="14" type="ORF">GQR91_01335</name>
    <name evidence="15" type="ORF">SAMN05216557_104179</name>
</gene>
<dbReference type="InterPro" id="IPR000014">
    <property type="entry name" value="PAS"/>
</dbReference>
<dbReference type="SUPFAM" id="SSF55785">
    <property type="entry name" value="PYP-like sensor domain (PAS domain)"/>
    <property type="match status" value="2"/>
</dbReference>
<dbReference type="SMART" id="SM00911">
    <property type="entry name" value="HWE_HK"/>
    <property type="match status" value="1"/>
</dbReference>
<reference evidence="14 17" key="2">
    <citation type="submission" date="2019-12" db="EMBL/GenBank/DDBJ databases">
        <authorList>
            <person name="Zheng J."/>
        </authorList>
    </citation>
    <scope>NUCLEOTIDE SEQUENCE [LARGE SCALE GENOMIC DNA]</scope>
    <source>
        <strain evidence="14 17">DSM 27347</strain>
    </source>
</reference>
<dbReference type="PANTHER" id="PTHR41523">
    <property type="entry name" value="TWO-COMPONENT SYSTEM SENSOR PROTEIN"/>
    <property type="match status" value="1"/>
</dbReference>